<accession>A0A2B4SR56</accession>
<reference evidence="2" key="1">
    <citation type="journal article" date="2017" name="bioRxiv">
        <title>Comparative analysis of the genomes of Stylophora pistillata and Acropora digitifera provides evidence for extensive differences between species of corals.</title>
        <authorList>
            <person name="Voolstra C.R."/>
            <person name="Li Y."/>
            <person name="Liew Y.J."/>
            <person name="Baumgarten S."/>
            <person name="Zoccola D."/>
            <person name="Flot J.-F."/>
            <person name="Tambutte S."/>
            <person name="Allemand D."/>
            <person name="Aranda M."/>
        </authorList>
    </citation>
    <scope>NUCLEOTIDE SEQUENCE [LARGE SCALE GENOMIC DNA]</scope>
</reference>
<sequence length="105" mass="11837">MAERKVVPVEQSKIVKCSECGLAQLKTKFPSRFFTTAEFSLDADENITLMLFEEKLESLYELYKTQNDVPATFYDLSDGEIVEMILTVNATIVYNDKLNVAAVTA</sequence>
<dbReference type="Proteomes" id="UP000225706">
    <property type="component" value="Unassembled WGS sequence"/>
</dbReference>
<gene>
    <name evidence="1" type="ORF">AWC38_SpisGene2789</name>
</gene>
<name>A0A2B4SR56_STYPI</name>
<proteinExistence type="predicted"/>
<protein>
    <submittedName>
        <fullName evidence="1">Uncharacterized protein</fullName>
    </submittedName>
</protein>
<dbReference type="EMBL" id="LSMT01000024">
    <property type="protein sequence ID" value="PFX32371.1"/>
    <property type="molecule type" value="Genomic_DNA"/>
</dbReference>
<evidence type="ECO:0000313" key="1">
    <source>
        <dbReference type="EMBL" id="PFX32371.1"/>
    </source>
</evidence>
<keyword evidence="2" id="KW-1185">Reference proteome</keyword>
<comment type="caution">
    <text evidence="1">The sequence shown here is derived from an EMBL/GenBank/DDBJ whole genome shotgun (WGS) entry which is preliminary data.</text>
</comment>
<evidence type="ECO:0000313" key="2">
    <source>
        <dbReference type="Proteomes" id="UP000225706"/>
    </source>
</evidence>
<organism evidence="1 2">
    <name type="scientific">Stylophora pistillata</name>
    <name type="common">Smooth cauliflower coral</name>
    <dbReference type="NCBI Taxonomy" id="50429"/>
    <lineage>
        <taxon>Eukaryota</taxon>
        <taxon>Metazoa</taxon>
        <taxon>Cnidaria</taxon>
        <taxon>Anthozoa</taxon>
        <taxon>Hexacorallia</taxon>
        <taxon>Scleractinia</taxon>
        <taxon>Astrocoeniina</taxon>
        <taxon>Pocilloporidae</taxon>
        <taxon>Stylophora</taxon>
    </lineage>
</organism>
<dbReference type="AlphaFoldDB" id="A0A2B4SR56"/>